<dbReference type="AlphaFoldDB" id="A0A9Q0IW91"/>
<evidence type="ECO:0000313" key="3">
    <source>
        <dbReference type="Proteomes" id="UP001148018"/>
    </source>
</evidence>
<comment type="caution">
    <text evidence="2">The sequence shown here is derived from an EMBL/GenBank/DDBJ whole genome shotgun (WGS) entry which is preliminary data.</text>
</comment>
<accession>A0A9Q0IW91</accession>
<gene>
    <name evidence="2" type="ORF">NHX12_019653</name>
</gene>
<feature type="compositionally biased region" description="Low complexity" evidence="1">
    <location>
        <begin position="65"/>
        <end position="75"/>
    </location>
</feature>
<reference evidence="2" key="1">
    <citation type="submission" date="2022-07" db="EMBL/GenBank/DDBJ databases">
        <title>Chromosome-level genome of Muraenolepis orangiensis.</title>
        <authorList>
            <person name="Kim J."/>
        </authorList>
    </citation>
    <scope>NUCLEOTIDE SEQUENCE</scope>
    <source>
        <strain evidence="2">KU_S4_2022</strain>
        <tissue evidence="2">Muscle</tissue>
    </source>
</reference>
<evidence type="ECO:0000313" key="2">
    <source>
        <dbReference type="EMBL" id="KAJ3613404.1"/>
    </source>
</evidence>
<name>A0A9Q0IW91_9TELE</name>
<feature type="region of interest" description="Disordered" evidence="1">
    <location>
        <begin position="24"/>
        <end position="92"/>
    </location>
</feature>
<organism evidence="2 3">
    <name type="scientific">Muraenolepis orangiensis</name>
    <name type="common">Patagonian moray cod</name>
    <dbReference type="NCBI Taxonomy" id="630683"/>
    <lineage>
        <taxon>Eukaryota</taxon>
        <taxon>Metazoa</taxon>
        <taxon>Chordata</taxon>
        <taxon>Craniata</taxon>
        <taxon>Vertebrata</taxon>
        <taxon>Euteleostomi</taxon>
        <taxon>Actinopterygii</taxon>
        <taxon>Neopterygii</taxon>
        <taxon>Teleostei</taxon>
        <taxon>Neoteleostei</taxon>
        <taxon>Acanthomorphata</taxon>
        <taxon>Zeiogadaria</taxon>
        <taxon>Gadariae</taxon>
        <taxon>Gadiformes</taxon>
        <taxon>Muraenolepidoidei</taxon>
        <taxon>Muraenolepididae</taxon>
        <taxon>Muraenolepis</taxon>
    </lineage>
</organism>
<dbReference type="Proteomes" id="UP001148018">
    <property type="component" value="Unassembled WGS sequence"/>
</dbReference>
<feature type="compositionally biased region" description="Basic and acidic residues" evidence="1">
    <location>
        <begin position="76"/>
        <end position="87"/>
    </location>
</feature>
<keyword evidence="3" id="KW-1185">Reference proteome</keyword>
<evidence type="ECO:0000256" key="1">
    <source>
        <dbReference type="SAM" id="MobiDB-lite"/>
    </source>
</evidence>
<proteinExistence type="predicted"/>
<sequence length="191" mass="21539">MGLNMRLDPHLSLGQLPLFWDGLELRSPNPEKPQRKRNTKERETSRPSTKLYSRHSALRQRSPGIRQTQISQSKSQIEKSDSSHSKEQVCTAPERSTAACFTPLQPKLGILLGMGWETCVQRSWEPVPRGSRRTVLVLTAPPEAVWFSVVSEATDDSWFFTCWLAPLSPDGDLGVIPRSHLVSPEIEGWTH</sequence>
<protein>
    <submittedName>
        <fullName evidence="2">Uncharacterized protein</fullName>
    </submittedName>
</protein>
<dbReference type="EMBL" id="JANIIK010000035">
    <property type="protein sequence ID" value="KAJ3613404.1"/>
    <property type="molecule type" value="Genomic_DNA"/>
</dbReference>